<dbReference type="EMBL" id="JAMSHJ010000001">
    <property type="protein sequence ID" value="KAI5445786.1"/>
    <property type="molecule type" value="Genomic_DNA"/>
</dbReference>
<evidence type="ECO:0000313" key="8">
    <source>
        <dbReference type="EMBL" id="KAI5445786.1"/>
    </source>
</evidence>
<evidence type="ECO:0000256" key="5">
    <source>
        <dbReference type="ARBA" id="ARBA00022801"/>
    </source>
</evidence>
<gene>
    <name evidence="8" type="ORF">KIW84_013863</name>
</gene>
<proteinExistence type="predicted"/>
<keyword evidence="9" id="KW-1185">Reference proteome</keyword>
<name>A0A9D5GYC2_PEA</name>
<protein>
    <recommendedName>
        <fullName evidence="7">Reverse transcriptase RNase H-like domain-containing protein</fullName>
    </recommendedName>
</protein>
<dbReference type="Gramene" id="Psat01G0386300-T1">
    <property type="protein sequence ID" value="KAI5445786.1"/>
    <property type="gene ID" value="KIW84_013863"/>
</dbReference>
<evidence type="ECO:0000256" key="3">
    <source>
        <dbReference type="ARBA" id="ARBA00022722"/>
    </source>
</evidence>
<feature type="domain" description="Reverse transcriptase RNase H-like" evidence="7">
    <location>
        <begin position="167"/>
        <end position="214"/>
    </location>
</feature>
<dbReference type="InterPro" id="IPR041373">
    <property type="entry name" value="RT_RNaseH"/>
</dbReference>
<evidence type="ECO:0000256" key="2">
    <source>
        <dbReference type="ARBA" id="ARBA00022695"/>
    </source>
</evidence>
<dbReference type="GO" id="GO:0004519">
    <property type="term" value="F:endonuclease activity"/>
    <property type="evidence" value="ECO:0007669"/>
    <property type="project" value="UniProtKB-KW"/>
</dbReference>
<evidence type="ECO:0000256" key="6">
    <source>
        <dbReference type="ARBA" id="ARBA00022918"/>
    </source>
</evidence>
<dbReference type="PANTHER" id="PTHR48475:SF1">
    <property type="entry name" value="RNASE H TYPE-1 DOMAIN-CONTAINING PROTEIN"/>
    <property type="match status" value="1"/>
</dbReference>
<keyword evidence="5" id="KW-0378">Hydrolase</keyword>
<organism evidence="8 9">
    <name type="scientific">Pisum sativum</name>
    <name type="common">Garden pea</name>
    <name type="synonym">Lathyrus oleraceus</name>
    <dbReference type="NCBI Taxonomy" id="3888"/>
    <lineage>
        <taxon>Eukaryota</taxon>
        <taxon>Viridiplantae</taxon>
        <taxon>Streptophyta</taxon>
        <taxon>Embryophyta</taxon>
        <taxon>Tracheophyta</taxon>
        <taxon>Spermatophyta</taxon>
        <taxon>Magnoliopsida</taxon>
        <taxon>eudicotyledons</taxon>
        <taxon>Gunneridae</taxon>
        <taxon>Pentapetalae</taxon>
        <taxon>rosids</taxon>
        <taxon>fabids</taxon>
        <taxon>Fabales</taxon>
        <taxon>Fabaceae</taxon>
        <taxon>Papilionoideae</taxon>
        <taxon>50 kb inversion clade</taxon>
        <taxon>NPAAA clade</taxon>
        <taxon>Hologalegina</taxon>
        <taxon>IRL clade</taxon>
        <taxon>Fabeae</taxon>
        <taxon>Lathyrus</taxon>
    </lineage>
</organism>
<keyword evidence="6" id="KW-0695">RNA-directed DNA polymerase</keyword>
<keyword evidence="4" id="KW-0255">Endonuclease</keyword>
<comment type="caution">
    <text evidence="8">The sequence shown here is derived from an EMBL/GenBank/DDBJ whole genome shotgun (WGS) entry which is preliminary data.</text>
</comment>
<dbReference type="AlphaFoldDB" id="A0A9D5GYC2"/>
<dbReference type="GO" id="GO:0016787">
    <property type="term" value="F:hydrolase activity"/>
    <property type="evidence" value="ECO:0007669"/>
    <property type="project" value="UniProtKB-KW"/>
</dbReference>
<dbReference type="Proteomes" id="UP001058974">
    <property type="component" value="Chromosome 1"/>
</dbReference>
<dbReference type="Pfam" id="PF17917">
    <property type="entry name" value="RT_RNaseH"/>
    <property type="match status" value="1"/>
</dbReference>
<evidence type="ECO:0000259" key="7">
    <source>
        <dbReference type="Pfam" id="PF17917"/>
    </source>
</evidence>
<keyword evidence="2" id="KW-0548">Nucleotidyltransferase</keyword>
<keyword evidence="1" id="KW-0808">Transferase</keyword>
<evidence type="ECO:0000256" key="4">
    <source>
        <dbReference type="ARBA" id="ARBA00022759"/>
    </source>
</evidence>
<accession>A0A9D5GYC2</accession>
<reference evidence="8 9" key="1">
    <citation type="journal article" date="2022" name="Nat. Genet.">
        <title>Improved pea reference genome and pan-genome highlight genomic features and evolutionary characteristics.</title>
        <authorList>
            <person name="Yang T."/>
            <person name="Liu R."/>
            <person name="Luo Y."/>
            <person name="Hu S."/>
            <person name="Wang D."/>
            <person name="Wang C."/>
            <person name="Pandey M.K."/>
            <person name="Ge S."/>
            <person name="Xu Q."/>
            <person name="Li N."/>
            <person name="Li G."/>
            <person name="Huang Y."/>
            <person name="Saxena R.K."/>
            <person name="Ji Y."/>
            <person name="Li M."/>
            <person name="Yan X."/>
            <person name="He Y."/>
            <person name="Liu Y."/>
            <person name="Wang X."/>
            <person name="Xiang C."/>
            <person name="Varshney R.K."/>
            <person name="Ding H."/>
            <person name="Gao S."/>
            <person name="Zong X."/>
        </authorList>
    </citation>
    <scope>NUCLEOTIDE SEQUENCE [LARGE SCALE GENOMIC DNA]</scope>
    <source>
        <strain evidence="8 9">cv. Zhongwan 6</strain>
    </source>
</reference>
<sequence length="297" mass="33499">MSRSLRAPFFFFNPLVCVESDVSPAIGSRFPVCGCLWESDVSPAIGSRFPVCGCLWESDVSPAIGSRFPVCGFVCVESDVSPAIGSRFPVWAQDAISCRVLSFRLSSVFDSSVCVVFEQLSSNLSSILSERGSRRGRWMRRGANTFPSHNRLPILSISGRETMSFPVWVARRLRQYMLVHTTLLISKMDPIKYIFEKPALTGRVARWQMILTEYDSQYTSQKAIKGSVLSDYLAQQPIEDYQPMKFEFPDEDIMFLKSKDCEEPIPEEGPDPESEWILIFDGVVNVNGSGVVLFWLR</sequence>
<keyword evidence="3" id="KW-0540">Nuclease</keyword>
<dbReference type="GO" id="GO:0003964">
    <property type="term" value="F:RNA-directed DNA polymerase activity"/>
    <property type="evidence" value="ECO:0007669"/>
    <property type="project" value="UniProtKB-KW"/>
</dbReference>
<evidence type="ECO:0000313" key="9">
    <source>
        <dbReference type="Proteomes" id="UP001058974"/>
    </source>
</evidence>
<dbReference type="PANTHER" id="PTHR48475">
    <property type="entry name" value="RIBONUCLEASE H"/>
    <property type="match status" value="1"/>
</dbReference>
<evidence type="ECO:0000256" key="1">
    <source>
        <dbReference type="ARBA" id="ARBA00022679"/>
    </source>
</evidence>